<evidence type="ECO:0000313" key="1">
    <source>
        <dbReference type="EMBL" id="RLO03114.1"/>
    </source>
</evidence>
<name>A0A9X8H6K0_APHAT</name>
<organism evidence="1 2">
    <name type="scientific">Aphanomyces astaci</name>
    <name type="common">Crayfish plague agent</name>
    <dbReference type="NCBI Taxonomy" id="112090"/>
    <lineage>
        <taxon>Eukaryota</taxon>
        <taxon>Sar</taxon>
        <taxon>Stramenopiles</taxon>
        <taxon>Oomycota</taxon>
        <taxon>Saprolegniomycetes</taxon>
        <taxon>Saprolegniales</taxon>
        <taxon>Verrucalvaceae</taxon>
        <taxon>Aphanomyces</taxon>
    </lineage>
</organism>
<evidence type="ECO:0000313" key="2">
    <source>
        <dbReference type="Proteomes" id="UP000275652"/>
    </source>
</evidence>
<dbReference type="EMBL" id="QUTI01031819">
    <property type="protein sequence ID" value="RLO03114.1"/>
    <property type="molecule type" value="Genomic_DNA"/>
</dbReference>
<evidence type="ECO:0008006" key="3">
    <source>
        <dbReference type="Google" id="ProtNLM"/>
    </source>
</evidence>
<dbReference type="Proteomes" id="UP000275652">
    <property type="component" value="Unassembled WGS sequence"/>
</dbReference>
<dbReference type="AlphaFoldDB" id="A0A9X8H6K0"/>
<proteinExistence type="predicted"/>
<accession>A0A9X8H6K0</accession>
<comment type="caution">
    <text evidence="1">The sequence shown here is derived from an EMBL/GenBank/DDBJ whole genome shotgun (WGS) entry which is preliminary data.</text>
</comment>
<gene>
    <name evidence="1" type="ORF">DYB28_001867</name>
</gene>
<protein>
    <recommendedName>
        <fullName evidence="3">Integrase zinc-binding domain-containing protein</fullName>
    </recommendedName>
</protein>
<reference evidence="1 2" key="1">
    <citation type="journal article" date="2018" name="J. Invertebr. Pathol.">
        <title>New genotyping method for the causative agent of crayfish plague (Aphanomyces astaci) based on whole genome data.</title>
        <authorList>
            <person name="Minardi D."/>
            <person name="Studholme D.J."/>
            <person name="van der Giezen M."/>
            <person name="Pretto T."/>
            <person name="Oidtmann B."/>
        </authorList>
    </citation>
    <scope>NUCLEOTIDE SEQUENCE [LARGE SCALE GENOMIC DNA]</scope>
    <source>
        <strain evidence="1 2">KB13</strain>
    </source>
</reference>
<sequence>MDDLHQAIEMLHCEIPATNARKRRQAKSRAVQLQKFAIGDYLLVSQVSRQGNKLSLDWRGASKIVRVVADYITQELVQPFDLSLHHACRLTMHYEGGNDVT</sequence>